<accession>A0A7V9Z477</accession>
<comment type="caution">
    <text evidence="1">The sequence shown here is derived from an EMBL/GenBank/DDBJ whole genome shotgun (WGS) entry which is preliminary data.</text>
</comment>
<protein>
    <submittedName>
        <fullName evidence="1">Uncharacterized protein</fullName>
    </submittedName>
</protein>
<dbReference type="Proteomes" id="UP000523087">
    <property type="component" value="Unassembled WGS sequence"/>
</dbReference>
<proteinExistence type="predicted"/>
<name>A0A7V9Z477_9BACL</name>
<dbReference type="AlphaFoldDB" id="A0A7V9Z477"/>
<keyword evidence="2" id="KW-1185">Reference proteome</keyword>
<reference evidence="1 2" key="1">
    <citation type="submission" date="2020-07" db="EMBL/GenBank/DDBJ databases">
        <title>Genomic Encyclopedia of Type Strains, Phase IV (KMG-IV): sequencing the most valuable type-strain genomes for metagenomic binning, comparative biology and taxonomic classification.</title>
        <authorList>
            <person name="Goeker M."/>
        </authorList>
    </citation>
    <scope>NUCLEOTIDE SEQUENCE [LARGE SCALE GENOMIC DNA]</scope>
    <source>
        <strain evidence="1 2">DSM 15730</strain>
    </source>
</reference>
<organism evidence="1 2">
    <name type="scientific">Thermaerobacillus caldiproteolyticus</name>
    <dbReference type="NCBI Taxonomy" id="247480"/>
    <lineage>
        <taxon>Bacteria</taxon>
        <taxon>Bacillati</taxon>
        <taxon>Bacillota</taxon>
        <taxon>Bacilli</taxon>
        <taxon>Bacillales</taxon>
        <taxon>Anoxybacillaceae</taxon>
        <taxon>Thermaerobacillus</taxon>
    </lineage>
</organism>
<sequence>MTPIYTCLYRSEAKNFKTIYHYIISSGKRRFASATVVKRIFDKLMQKVFYTTSKHKSAKIEENGQVKKKEILQPAAEKHGVMLLTAKI</sequence>
<evidence type="ECO:0000313" key="1">
    <source>
        <dbReference type="EMBL" id="MBA2873724.1"/>
    </source>
</evidence>
<gene>
    <name evidence="1" type="ORF">HNR31_000476</name>
</gene>
<dbReference type="EMBL" id="JACDUT010000001">
    <property type="protein sequence ID" value="MBA2873724.1"/>
    <property type="molecule type" value="Genomic_DNA"/>
</dbReference>
<evidence type="ECO:0000313" key="2">
    <source>
        <dbReference type="Proteomes" id="UP000523087"/>
    </source>
</evidence>
<dbReference type="RefSeq" id="WP_258560991.1">
    <property type="nucleotide sequence ID" value="NZ_JACDUT010000001.1"/>
</dbReference>